<evidence type="ECO:0000313" key="1">
    <source>
        <dbReference type="EMBL" id="MPL61732.1"/>
    </source>
</evidence>
<protein>
    <submittedName>
        <fullName evidence="1">Uncharacterized protein</fullName>
    </submittedName>
</protein>
<reference evidence="1" key="1">
    <citation type="submission" date="2019-08" db="EMBL/GenBank/DDBJ databases">
        <authorList>
            <person name="Kucharzyk K."/>
            <person name="Murdoch R.W."/>
            <person name="Higgins S."/>
            <person name="Loffler F."/>
        </authorList>
    </citation>
    <scope>NUCLEOTIDE SEQUENCE</scope>
</reference>
<accession>A0A644T6F1</accession>
<comment type="caution">
    <text evidence="1">The sequence shown here is derived from an EMBL/GenBank/DDBJ whole genome shotgun (WGS) entry which is preliminary data.</text>
</comment>
<proteinExistence type="predicted"/>
<dbReference type="EMBL" id="VSSQ01000015">
    <property type="protein sequence ID" value="MPL61732.1"/>
    <property type="molecule type" value="Genomic_DNA"/>
</dbReference>
<name>A0A644T6F1_9ZZZZ</name>
<sequence>MKISYNVTGAERKSLVAAISQELNAPTKYLGAPTFAYEVGGYHIDKNGTVTGKDNSGLVADLCGLHSFKAVSEGYNEMTTETNEAPVFEDLNLTEREELGIGRERHDHSGEDGMQASDVPESYTYQAELSDPDCPDRMEVFSASADLDAWRFAMDFCEGDVVLLELRQLDENYDFVRGIDIAELLAENDVYDSFAVELPKNGLTDAQVENIKRLVDSKRTLLTKALGRSIKVKDTGENIQFIYPYSEETGVGIIYSQLSAAFVKHVKKHSRVTATERDVESEKFALRTFLVRLGMSGAEFGAARKWLCRNLSGNASFPNNASYAAMQASRRNGGQTDGQE</sequence>
<gene>
    <name evidence="1" type="ORF">SDC9_07319</name>
</gene>
<organism evidence="1">
    <name type="scientific">bioreactor metagenome</name>
    <dbReference type="NCBI Taxonomy" id="1076179"/>
    <lineage>
        <taxon>unclassified sequences</taxon>
        <taxon>metagenomes</taxon>
        <taxon>ecological metagenomes</taxon>
    </lineage>
</organism>
<dbReference type="AlphaFoldDB" id="A0A644T6F1"/>